<name>A0A0S7BSH5_9CHLR</name>
<dbReference type="PANTHER" id="PTHR33393:SF13">
    <property type="entry name" value="PGA BIOSYNTHESIS PROTEIN CAPA"/>
    <property type="match status" value="1"/>
</dbReference>
<protein>
    <submittedName>
        <fullName evidence="3">Bacterial capsule synthesis protein PGA_cap</fullName>
    </submittedName>
</protein>
<dbReference type="STRING" id="1678840.ATC1_131420"/>
<dbReference type="SUPFAM" id="SSF56300">
    <property type="entry name" value="Metallo-dependent phosphatases"/>
    <property type="match status" value="1"/>
</dbReference>
<evidence type="ECO:0000256" key="1">
    <source>
        <dbReference type="ARBA" id="ARBA00005662"/>
    </source>
</evidence>
<proteinExistence type="inferred from homology"/>
<dbReference type="RefSeq" id="WP_062282620.1">
    <property type="nucleotide sequence ID" value="NZ_DF968181.1"/>
</dbReference>
<dbReference type="AlphaFoldDB" id="A0A0S7BSH5"/>
<dbReference type="PANTHER" id="PTHR33393">
    <property type="entry name" value="POLYGLUTAMINE SYNTHESIS ACCESSORY PROTEIN RV0574C-RELATED"/>
    <property type="match status" value="1"/>
</dbReference>
<organism evidence="3">
    <name type="scientific">Flexilinea flocculi</name>
    <dbReference type="NCBI Taxonomy" id="1678840"/>
    <lineage>
        <taxon>Bacteria</taxon>
        <taxon>Bacillati</taxon>
        <taxon>Chloroflexota</taxon>
        <taxon>Anaerolineae</taxon>
        <taxon>Anaerolineales</taxon>
        <taxon>Anaerolineaceae</taxon>
        <taxon>Flexilinea</taxon>
    </lineage>
</organism>
<dbReference type="InterPro" id="IPR029052">
    <property type="entry name" value="Metallo-depent_PP-like"/>
</dbReference>
<accession>A0A0S7BSH5</accession>
<dbReference type="InterPro" id="IPR019079">
    <property type="entry name" value="Capsule_synth_CapA"/>
</dbReference>
<dbReference type="InterPro" id="IPR052169">
    <property type="entry name" value="CW_Biosynth-Accessory"/>
</dbReference>
<evidence type="ECO:0000313" key="3">
    <source>
        <dbReference type="EMBL" id="GAP41431.1"/>
    </source>
</evidence>
<feature type="domain" description="Capsule synthesis protein CapA" evidence="2">
    <location>
        <begin position="199"/>
        <end position="439"/>
    </location>
</feature>
<dbReference type="SMART" id="SM00854">
    <property type="entry name" value="PGA_cap"/>
    <property type="match status" value="1"/>
</dbReference>
<keyword evidence="4" id="KW-1185">Reference proteome</keyword>
<sequence>MILILLFLVTYSSVYAKNTIGLTTDLPFPGSKPTPISSVNETNPIQSSSEEEPYRLVFALTAPFTSTVDNISFDQLQNFWVFGKSNEKDFPTEKILLSAETASRLATVFGSSPSNSIVIASPDRILNDVYQNNDWAILPFDQLESRYKVIHINQASPLSNTFDHNKWPLTVNIGGNENMSKEDWDSIIPANRDPNKLTTLMLTGVTAMVRGTAQYMDVWGPEYPGKNIRDVLRSADILHVNNEVPFAQVCQQTPDQLNHLVFCSKSSYMNLLKDIGTDVVELNGDHFQDFGDEAVIYTLDLYQKNKIAYYGGGYNMEDAKKPLRVDHNGNKFAFIGCNGKEIGYAAASETRPGAVHCDIPSIIKQIQSLKKDGIIPIVTFQHIEYYHISPNEDMLADFQAVADAGAVIVSGSQSHIPMAFEISKDSFIHYGLGNLFFDQAFFLPETSEATLDIHTFYAGKHIGTEVLTIKFTNLAINRFMTMEERIPVLNRIFAETKIDFDLNQREANK</sequence>
<dbReference type="Gene3D" id="3.60.21.10">
    <property type="match status" value="1"/>
</dbReference>
<dbReference type="Proteomes" id="UP000053370">
    <property type="component" value="Unassembled WGS sequence"/>
</dbReference>
<evidence type="ECO:0000313" key="4">
    <source>
        <dbReference type="Proteomes" id="UP000053370"/>
    </source>
</evidence>
<reference evidence="3" key="1">
    <citation type="journal article" date="2015" name="Genome Announc.">
        <title>Draft Genome Sequence of Anaerolineae Strain TC1, a Novel Isolate from a Methanogenic Wastewater Treatment System.</title>
        <authorList>
            <person name="Matsuura N."/>
            <person name="Tourlousse D.M."/>
            <person name="Sun L."/>
            <person name="Toyonaga M."/>
            <person name="Kuroda K."/>
            <person name="Ohashi A."/>
            <person name="Cruz R."/>
            <person name="Yamaguchi T."/>
            <person name="Sekiguchi Y."/>
        </authorList>
    </citation>
    <scope>NUCLEOTIDE SEQUENCE [LARGE SCALE GENOMIC DNA]</scope>
    <source>
        <strain evidence="3">TC1</strain>
    </source>
</reference>
<gene>
    <name evidence="3" type="ORF">ATC1_131420</name>
</gene>
<dbReference type="Pfam" id="PF09587">
    <property type="entry name" value="PGA_cap"/>
    <property type="match status" value="1"/>
</dbReference>
<dbReference type="EMBL" id="DF968181">
    <property type="protein sequence ID" value="GAP41431.1"/>
    <property type="molecule type" value="Genomic_DNA"/>
</dbReference>
<evidence type="ECO:0000259" key="2">
    <source>
        <dbReference type="SMART" id="SM00854"/>
    </source>
</evidence>
<comment type="similarity">
    <text evidence="1">Belongs to the CapA family.</text>
</comment>